<organism evidence="18 19">
    <name type="scientific">Acanthosepion pharaonis</name>
    <name type="common">Pharaoh cuttlefish</name>
    <name type="synonym">Sepia pharaonis</name>
    <dbReference type="NCBI Taxonomy" id="158019"/>
    <lineage>
        <taxon>Eukaryota</taxon>
        <taxon>Metazoa</taxon>
        <taxon>Spiralia</taxon>
        <taxon>Lophotrochozoa</taxon>
        <taxon>Mollusca</taxon>
        <taxon>Cephalopoda</taxon>
        <taxon>Coleoidea</taxon>
        <taxon>Decapodiformes</taxon>
        <taxon>Sepiida</taxon>
        <taxon>Sepiina</taxon>
        <taxon>Sepiidae</taxon>
        <taxon>Acanthosepion</taxon>
    </lineage>
</organism>
<evidence type="ECO:0000259" key="17">
    <source>
        <dbReference type="Pfam" id="PF01180"/>
    </source>
</evidence>
<comment type="cofactor">
    <cofactor evidence="1">
        <name>FMN</name>
        <dbReference type="ChEBI" id="CHEBI:58210"/>
    </cofactor>
</comment>
<evidence type="ECO:0000256" key="5">
    <source>
        <dbReference type="ARBA" id="ARBA00012791"/>
    </source>
</evidence>
<comment type="similarity">
    <text evidence="4">Belongs to the dihydroorotate dehydrogenase family. Type 2 subfamily.</text>
</comment>
<dbReference type="InterPro" id="IPR013785">
    <property type="entry name" value="Aldolase_TIM"/>
</dbReference>
<accession>A0A812D6G2</accession>
<keyword evidence="15" id="KW-0472">Membrane</keyword>
<dbReference type="PANTHER" id="PTHR48109:SF4">
    <property type="entry name" value="DIHYDROOROTATE DEHYDROGENASE (QUINONE), MITOCHONDRIAL"/>
    <property type="match status" value="1"/>
</dbReference>
<evidence type="ECO:0000256" key="8">
    <source>
        <dbReference type="ARBA" id="ARBA00022643"/>
    </source>
</evidence>
<dbReference type="PROSITE" id="PS00912">
    <property type="entry name" value="DHODEHASE_2"/>
    <property type="match status" value="1"/>
</dbReference>
<dbReference type="GO" id="GO:0044205">
    <property type="term" value="P:'de novo' UMP biosynthetic process"/>
    <property type="evidence" value="ECO:0007669"/>
    <property type="project" value="UniProtKB-UniPathway"/>
</dbReference>
<comment type="subcellular location">
    <subcellularLocation>
        <location evidence="2">Mitochondrion inner membrane</location>
        <topology evidence="2">Single-pass membrane protein</topology>
    </subcellularLocation>
</comment>
<evidence type="ECO:0000313" key="18">
    <source>
        <dbReference type="EMBL" id="CAE1292947.1"/>
    </source>
</evidence>
<dbReference type="GO" id="GO:0106430">
    <property type="term" value="F:dihydroorotate dehydrogenase (quinone) activity"/>
    <property type="evidence" value="ECO:0007669"/>
    <property type="project" value="UniProtKB-EC"/>
</dbReference>
<keyword evidence="8" id="KW-0288">FMN</keyword>
<name>A0A812D6G2_ACAPH</name>
<dbReference type="NCBIfam" id="NF003645">
    <property type="entry name" value="PRK05286.1-2"/>
    <property type="match status" value="1"/>
</dbReference>
<dbReference type="OrthoDB" id="14784at2759"/>
<proteinExistence type="inferred from homology"/>
<gene>
    <name evidence="18" type="ORF">SPHA_49531</name>
</gene>
<evidence type="ECO:0000256" key="13">
    <source>
        <dbReference type="ARBA" id="ARBA00023002"/>
    </source>
</evidence>
<comment type="caution">
    <text evidence="18">The sequence shown here is derived from an EMBL/GenBank/DDBJ whole genome shotgun (WGS) entry which is preliminary data.</text>
</comment>
<keyword evidence="19" id="KW-1185">Reference proteome</keyword>
<evidence type="ECO:0000256" key="1">
    <source>
        <dbReference type="ARBA" id="ARBA00001917"/>
    </source>
</evidence>
<keyword evidence="7" id="KW-0285">Flavoprotein</keyword>
<dbReference type="GO" id="GO:0006207">
    <property type="term" value="P:'de novo' pyrimidine nucleobase biosynthetic process"/>
    <property type="evidence" value="ECO:0007669"/>
    <property type="project" value="InterPro"/>
</dbReference>
<evidence type="ECO:0000256" key="7">
    <source>
        <dbReference type="ARBA" id="ARBA00022630"/>
    </source>
</evidence>
<dbReference type="AlphaFoldDB" id="A0A812D6G2"/>
<dbReference type="InterPro" id="IPR001295">
    <property type="entry name" value="Dihydroorotate_DH_CS"/>
</dbReference>
<dbReference type="InterPro" id="IPR050074">
    <property type="entry name" value="DHO_dehydrogenase"/>
</dbReference>
<dbReference type="Proteomes" id="UP000597762">
    <property type="component" value="Unassembled WGS sequence"/>
</dbReference>
<keyword evidence="14" id="KW-0496">Mitochondrion</keyword>
<keyword evidence="11" id="KW-0809">Transit peptide</keyword>
<feature type="domain" description="Dihydroorotate dehydrogenase catalytic" evidence="17">
    <location>
        <begin position="80"/>
        <end position="379"/>
    </location>
</feature>
<dbReference type="GO" id="GO:0005743">
    <property type="term" value="C:mitochondrial inner membrane"/>
    <property type="evidence" value="ECO:0007669"/>
    <property type="project" value="UniProtKB-SubCell"/>
</dbReference>
<dbReference type="NCBIfam" id="NF003652">
    <property type="entry name" value="PRK05286.2-5"/>
    <property type="match status" value="1"/>
</dbReference>
<keyword evidence="13 18" id="KW-0560">Oxidoreductase</keyword>
<evidence type="ECO:0000256" key="4">
    <source>
        <dbReference type="ARBA" id="ARBA00005359"/>
    </source>
</evidence>
<dbReference type="PANTHER" id="PTHR48109">
    <property type="entry name" value="DIHYDROOROTATE DEHYDROGENASE (QUINONE), MITOCHONDRIAL-RELATED"/>
    <property type="match status" value="1"/>
</dbReference>
<dbReference type="EC" id="1.3.5.2" evidence="5"/>
<evidence type="ECO:0000256" key="9">
    <source>
        <dbReference type="ARBA" id="ARBA00022692"/>
    </source>
</evidence>
<dbReference type="NCBIfam" id="TIGR01036">
    <property type="entry name" value="pyrD_sub2"/>
    <property type="match status" value="1"/>
</dbReference>
<dbReference type="EMBL" id="CAHIKZ030002848">
    <property type="protein sequence ID" value="CAE1292947.1"/>
    <property type="molecule type" value="Genomic_DNA"/>
</dbReference>
<evidence type="ECO:0000256" key="15">
    <source>
        <dbReference type="ARBA" id="ARBA00023136"/>
    </source>
</evidence>
<reference evidence="18" key="1">
    <citation type="submission" date="2021-01" db="EMBL/GenBank/DDBJ databases">
        <authorList>
            <person name="Li R."/>
            <person name="Bekaert M."/>
        </authorList>
    </citation>
    <scope>NUCLEOTIDE SEQUENCE</scope>
    <source>
        <strain evidence="18">Farmed</strain>
    </source>
</reference>
<sequence length="399" mass="43749">MNGEGWLHFLKQVRDVCVIISGGTVCFSCISLYQGNEKFYKQFVMPAVQILNPETAHKIGVALAKYHFFQKPKTPDPPILKTNVWGHEFRNPVGLAAGFDKHGEAVDGILKMGFGFLEVGSITPEPQPGKEKPRVFRLTEDKAIINRYGFNSDGHKVVYKRLADREERQKIKEPGILGINLGKNKDSLDAANDYVQGVRLFGELADFLVINISSPNTSGLRDLQAKENLENLINKVVTERNQLKCGKKPPLLVKISPDLTDKDKEDIAEVVIKEKNSVDGLIISNTTVSRSESLISSHQKETGGLSGAPLKHMSTLVLRDMYSLTQGKLPIIGVGGISSGKDAYDKIKAGASLVELYTALAYQGPVVVNKIKRELAELLEADGYTSVADAVGADHKKKP</sequence>
<keyword evidence="9" id="KW-0812">Transmembrane</keyword>
<evidence type="ECO:0000256" key="14">
    <source>
        <dbReference type="ARBA" id="ARBA00023128"/>
    </source>
</evidence>
<dbReference type="Gene3D" id="3.20.20.70">
    <property type="entry name" value="Aldolase class I"/>
    <property type="match status" value="1"/>
</dbReference>
<evidence type="ECO:0000313" key="19">
    <source>
        <dbReference type="Proteomes" id="UP000597762"/>
    </source>
</evidence>
<dbReference type="CDD" id="cd04738">
    <property type="entry name" value="DHOD_2_like"/>
    <property type="match status" value="1"/>
</dbReference>
<evidence type="ECO:0000256" key="6">
    <source>
        <dbReference type="ARBA" id="ARBA00017599"/>
    </source>
</evidence>
<comment type="catalytic activity">
    <reaction evidence="16">
        <text>(S)-dihydroorotate + a quinone = orotate + a quinol</text>
        <dbReference type="Rhea" id="RHEA:30187"/>
        <dbReference type="ChEBI" id="CHEBI:24646"/>
        <dbReference type="ChEBI" id="CHEBI:30839"/>
        <dbReference type="ChEBI" id="CHEBI:30864"/>
        <dbReference type="ChEBI" id="CHEBI:132124"/>
        <dbReference type="EC" id="1.3.5.2"/>
    </reaction>
</comment>
<evidence type="ECO:0000256" key="3">
    <source>
        <dbReference type="ARBA" id="ARBA00005161"/>
    </source>
</evidence>
<protein>
    <recommendedName>
        <fullName evidence="6">Dihydroorotate dehydrogenase (quinone), mitochondrial</fullName>
        <ecNumber evidence="5">1.3.5.2</ecNumber>
    </recommendedName>
</protein>
<keyword evidence="10" id="KW-0999">Mitochondrion inner membrane</keyword>
<evidence type="ECO:0000256" key="11">
    <source>
        <dbReference type="ARBA" id="ARBA00022946"/>
    </source>
</evidence>
<evidence type="ECO:0000256" key="2">
    <source>
        <dbReference type="ARBA" id="ARBA00004434"/>
    </source>
</evidence>
<dbReference type="InterPro" id="IPR005719">
    <property type="entry name" value="Dihydroorotate_DH_2"/>
</dbReference>
<keyword evidence="12" id="KW-1133">Transmembrane helix</keyword>
<evidence type="ECO:0000256" key="10">
    <source>
        <dbReference type="ARBA" id="ARBA00022792"/>
    </source>
</evidence>
<dbReference type="InterPro" id="IPR005720">
    <property type="entry name" value="Dihydroorotate_DH_cat"/>
</dbReference>
<comment type="pathway">
    <text evidence="3">Pyrimidine metabolism; UMP biosynthesis via de novo pathway; orotate from (S)-dihydroorotate (quinone route): step 1/1.</text>
</comment>
<dbReference type="SUPFAM" id="SSF51395">
    <property type="entry name" value="FMN-linked oxidoreductases"/>
    <property type="match status" value="1"/>
</dbReference>
<dbReference type="FunFam" id="3.20.20.70:FF:000066">
    <property type="entry name" value="Dihydroorotate dehydrogenase (quinone), mitochondrial"/>
    <property type="match status" value="1"/>
</dbReference>
<dbReference type="Pfam" id="PF01180">
    <property type="entry name" value="DHO_dh"/>
    <property type="match status" value="1"/>
</dbReference>
<evidence type="ECO:0000256" key="12">
    <source>
        <dbReference type="ARBA" id="ARBA00022989"/>
    </source>
</evidence>
<dbReference type="UniPathway" id="UPA00070">
    <property type="reaction ID" value="UER00946"/>
</dbReference>
<evidence type="ECO:0000256" key="16">
    <source>
        <dbReference type="ARBA" id="ARBA00048639"/>
    </source>
</evidence>